<keyword evidence="3" id="KW-1185">Reference proteome</keyword>
<dbReference type="Gene3D" id="3.30.830.10">
    <property type="entry name" value="Metalloenzyme, LuxS/M16 peptidase-like"/>
    <property type="match status" value="1"/>
</dbReference>
<evidence type="ECO:0000313" key="2">
    <source>
        <dbReference type="EMBL" id="PKU29335.1"/>
    </source>
</evidence>
<gene>
    <name evidence="2" type="ORF">llap_20362</name>
</gene>
<proteinExistence type="predicted"/>
<name>A0A2I0T6A9_LIMLA</name>
<evidence type="ECO:0000313" key="3">
    <source>
        <dbReference type="Proteomes" id="UP000233556"/>
    </source>
</evidence>
<accession>A0A2I0T6A9</accession>
<dbReference type="PANTHER" id="PTHR43690">
    <property type="entry name" value="NARDILYSIN"/>
    <property type="match status" value="1"/>
</dbReference>
<evidence type="ECO:0000256" key="1">
    <source>
        <dbReference type="ARBA" id="ARBA00022723"/>
    </source>
</evidence>
<sequence>MGSFTLNSSWQPVVLFSSVHCRDVRLLILEHGRWSMIDKYQTLMNGLSIESLSSFVKAFKSQLFVEGLVQGNFTSRVTALIKLKECEDSHLGEEVDRNWNEVVTQQYLFDRLAREVLHALEASVTGLKSLPVKPKHTTPPVGQSPT</sequence>
<dbReference type="OrthoDB" id="4953at2759"/>
<reference evidence="3" key="2">
    <citation type="submission" date="2017-12" db="EMBL/GenBank/DDBJ databases">
        <title>Genome sequence of the Bar-tailed Godwit (Limosa lapponica baueri).</title>
        <authorList>
            <person name="Lima N.C.B."/>
            <person name="Parody-Merino A.M."/>
            <person name="Battley P.F."/>
            <person name="Fidler A.E."/>
            <person name="Prosdocimi F."/>
        </authorList>
    </citation>
    <scope>NUCLEOTIDE SEQUENCE [LARGE SCALE GENOMIC DNA]</scope>
</reference>
<keyword evidence="1" id="KW-0479">Metal-binding</keyword>
<reference evidence="3" key="1">
    <citation type="submission" date="2017-11" db="EMBL/GenBank/DDBJ databases">
        <authorList>
            <person name="Lima N.C."/>
            <person name="Parody-Merino A.M."/>
            <person name="Battley P.F."/>
            <person name="Fidler A.E."/>
            <person name="Prosdocimi F."/>
        </authorList>
    </citation>
    <scope>NUCLEOTIDE SEQUENCE [LARGE SCALE GENOMIC DNA]</scope>
</reference>
<dbReference type="InterPro" id="IPR050626">
    <property type="entry name" value="Peptidase_M16"/>
</dbReference>
<dbReference type="Proteomes" id="UP000233556">
    <property type="component" value="Unassembled WGS sequence"/>
</dbReference>
<dbReference type="PANTHER" id="PTHR43690:SF18">
    <property type="entry name" value="INSULIN-DEGRADING ENZYME-RELATED"/>
    <property type="match status" value="1"/>
</dbReference>
<dbReference type="EMBL" id="KZ517409">
    <property type="protein sequence ID" value="PKU29335.1"/>
    <property type="molecule type" value="Genomic_DNA"/>
</dbReference>
<dbReference type="SUPFAM" id="SSF63411">
    <property type="entry name" value="LuxS/MPP-like metallohydrolase"/>
    <property type="match status" value="1"/>
</dbReference>
<dbReference type="GO" id="GO:0046872">
    <property type="term" value="F:metal ion binding"/>
    <property type="evidence" value="ECO:0007669"/>
    <property type="project" value="UniProtKB-KW"/>
</dbReference>
<dbReference type="InterPro" id="IPR011249">
    <property type="entry name" value="Metalloenz_LuxS/M16"/>
</dbReference>
<organism evidence="2 3">
    <name type="scientific">Limosa lapponica baueri</name>
    <dbReference type="NCBI Taxonomy" id="1758121"/>
    <lineage>
        <taxon>Eukaryota</taxon>
        <taxon>Metazoa</taxon>
        <taxon>Chordata</taxon>
        <taxon>Craniata</taxon>
        <taxon>Vertebrata</taxon>
        <taxon>Euteleostomi</taxon>
        <taxon>Archelosauria</taxon>
        <taxon>Archosauria</taxon>
        <taxon>Dinosauria</taxon>
        <taxon>Saurischia</taxon>
        <taxon>Theropoda</taxon>
        <taxon>Coelurosauria</taxon>
        <taxon>Aves</taxon>
        <taxon>Neognathae</taxon>
        <taxon>Neoaves</taxon>
        <taxon>Charadriiformes</taxon>
        <taxon>Scolopacidae</taxon>
        <taxon>Limosa</taxon>
    </lineage>
</organism>
<dbReference type="AlphaFoldDB" id="A0A2I0T6A9"/>
<protein>
    <submittedName>
        <fullName evidence="2">Uncharacterized protein</fullName>
    </submittedName>
</protein>